<evidence type="ECO:0000313" key="3">
    <source>
        <dbReference type="Proteomes" id="UP000251891"/>
    </source>
</evidence>
<keyword evidence="3" id="KW-1185">Reference proteome</keyword>
<evidence type="ECO:0000313" key="2">
    <source>
        <dbReference type="EMBL" id="RAY13862.1"/>
    </source>
</evidence>
<feature type="region of interest" description="Disordered" evidence="1">
    <location>
        <begin position="1"/>
        <end position="24"/>
    </location>
</feature>
<name>A0A365H4E3_9ACTN</name>
<evidence type="ECO:0000256" key="1">
    <source>
        <dbReference type="SAM" id="MobiDB-lite"/>
    </source>
</evidence>
<dbReference type="RefSeq" id="WP_111868486.1">
    <property type="nucleotide sequence ID" value="NZ_QLYX01000007.1"/>
</dbReference>
<proteinExistence type="predicted"/>
<protein>
    <submittedName>
        <fullName evidence="2">Uncharacterized protein</fullName>
    </submittedName>
</protein>
<reference evidence="2 3" key="1">
    <citation type="submission" date="2018-06" db="EMBL/GenBank/DDBJ databases">
        <title>Actinomadura craniellae sp. nov. isolated from marine sponge Craniella sp.</title>
        <authorList>
            <person name="Li L."/>
            <person name="Xu Q.H."/>
            <person name="Lin H.W."/>
            <person name="Lu Y.H."/>
        </authorList>
    </citation>
    <scope>NUCLEOTIDE SEQUENCE [LARGE SCALE GENOMIC DNA]</scope>
    <source>
        <strain evidence="2 3">LHW63021</strain>
    </source>
</reference>
<organism evidence="2 3">
    <name type="scientific">Actinomadura craniellae</name>
    <dbReference type="NCBI Taxonomy" id="2231787"/>
    <lineage>
        <taxon>Bacteria</taxon>
        <taxon>Bacillati</taxon>
        <taxon>Actinomycetota</taxon>
        <taxon>Actinomycetes</taxon>
        <taxon>Streptosporangiales</taxon>
        <taxon>Thermomonosporaceae</taxon>
        <taxon>Actinomadura</taxon>
    </lineage>
</organism>
<dbReference type="AlphaFoldDB" id="A0A365H4E3"/>
<comment type="caution">
    <text evidence="2">The sequence shown here is derived from an EMBL/GenBank/DDBJ whole genome shotgun (WGS) entry which is preliminary data.</text>
</comment>
<accession>A0A365H4E3</accession>
<feature type="compositionally biased region" description="Basic and acidic residues" evidence="1">
    <location>
        <begin position="13"/>
        <end position="24"/>
    </location>
</feature>
<sequence>MSGDGAYAPADRSASRESSGDARVDAALGRLDELAGRPVAEHVEIFEDVHQRLQDVLVSADQEGEPA</sequence>
<dbReference type="OrthoDB" id="5198721at2"/>
<dbReference type="Proteomes" id="UP000251891">
    <property type="component" value="Unassembled WGS sequence"/>
</dbReference>
<gene>
    <name evidence="2" type="ORF">DPM19_16255</name>
</gene>
<dbReference type="EMBL" id="QLYX01000007">
    <property type="protein sequence ID" value="RAY13862.1"/>
    <property type="molecule type" value="Genomic_DNA"/>
</dbReference>